<dbReference type="EMBL" id="JAQMTU010000021">
    <property type="protein sequence ID" value="MDB9485476.1"/>
    <property type="molecule type" value="Genomic_DNA"/>
</dbReference>
<organism evidence="1 2">
    <name type="scientific">Dolichospermum circinale CS-537/01</name>
    <dbReference type="NCBI Taxonomy" id="3021739"/>
    <lineage>
        <taxon>Bacteria</taxon>
        <taxon>Bacillati</taxon>
        <taxon>Cyanobacteriota</taxon>
        <taxon>Cyanophyceae</taxon>
        <taxon>Nostocales</taxon>
        <taxon>Aphanizomenonaceae</taxon>
        <taxon>Dolichospermum</taxon>
        <taxon>Dolichospermum circinale</taxon>
    </lineage>
</organism>
<dbReference type="Proteomes" id="UP001212123">
    <property type="component" value="Unassembled WGS sequence"/>
</dbReference>
<evidence type="ECO:0000313" key="2">
    <source>
        <dbReference type="Proteomes" id="UP001212123"/>
    </source>
</evidence>
<evidence type="ECO:0000313" key="1">
    <source>
        <dbReference type="EMBL" id="MDB9485476.1"/>
    </source>
</evidence>
<keyword evidence="2" id="KW-1185">Reference proteome</keyword>
<name>A0ABT5A0M2_9CYAN</name>
<proteinExistence type="predicted"/>
<sequence length="76" mass="8758">MPRPIAWIGVNLSSNRESLLRDSVNYHNNTATISEQMTTTPNQYEYSYQNSQAGHHHGYLLKPIIKMMSEMLPPPR</sequence>
<gene>
    <name evidence="1" type="ORF">PN492_02770</name>
</gene>
<dbReference type="RefSeq" id="WP_271804775.1">
    <property type="nucleotide sequence ID" value="NZ_JAQMTU010000021.1"/>
</dbReference>
<reference evidence="1 2" key="1">
    <citation type="submission" date="2023-01" db="EMBL/GenBank/DDBJ databases">
        <title>Genomes from the Australian National Cyanobacteria Reference Collection.</title>
        <authorList>
            <person name="Willis A."/>
            <person name="Lee E.M.F."/>
        </authorList>
    </citation>
    <scope>NUCLEOTIDE SEQUENCE [LARGE SCALE GENOMIC DNA]</scope>
    <source>
        <strain evidence="1 2">CS-537/01</strain>
    </source>
</reference>
<comment type="caution">
    <text evidence="1">The sequence shown here is derived from an EMBL/GenBank/DDBJ whole genome shotgun (WGS) entry which is preliminary data.</text>
</comment>
<protein>
    <submittedName>
        <fullName evidence="1">Uncharacterized protein</fullName>
    </submittedName>
</protein>
<accession>A0ABT5A0M2</accession>